<feature type="region of interest" description="Disordered" evidence="4">
    <location>
        <begin position="1"/>
        <end position="76"/>
    </location>
</feature>
<evidence type="ECO:0000313" key="6">
    <source>
        <dbReference type="Proteomes" id="UP000031443"/>
    </source>
</evidence>
<gene>
    <name evidence="5" type="ORF">UY3_13010</name>
</gene>
<dbReference type="Gene3D" id="1.25.40.20">
    <property type="entry name" value="Ankyrin repeat-containing domain"/>
    <property type="match status" value="1"/>
</dbReference>
<dbReference type="PRINTS" id="PR01415">
    <property type="entry name" value="ANKYRIN"/>
</dbReference>
<feature type="compositionally biased region" description="Polar residues" evidence="4">
    <location>
        <begin position="37"/>
        <end position="52"/>
    </location>
</feature>
<dbReference type="GO" id="GO:0005634">
    <property type="term" value="C:nucleus"/>
    <property type="evidence" value="ECO:0007669"/>
    <property type="project" value="TreeGrafter"/>
</dbReference>
<dbReference type="SUPFAM" id="SSF48403">
    <property type="entry name" value="Ankyrin repeat"/>
    <property type="match status" value="1"/>
</dbReference>
<keyword evidence="6" id="KW-1185">Reference proteome</keyword>
<dbReference type="eggNOG" id="KOG0504">
    <property type="taxonomic scope" value="Eukaryota"/>
</dbReference>
<evidence type="ECO:0000256" key="4">
    <source>
        <dbReference type="SAM" id="MobiDB-lite"/>
    </source>
</evidence>
<dbReference type="GO" id="GO:0010468">
    <property type="term" value="P:regulation of gene expression"/>
    <property type="evidence" value="ECO:0007669"/>
    <property type="project" value="TreeGrafter"/>
</dbReference>
<dbReference type="PANTHER" id="PTHR24124">
    <property type="entry name" value="ANKYRIN REPEAT FAMILY A"/>
    <property type="match status" value="1"/>
</dbReference>
<keyword evidence="2 3" id="KW-0040">ANK repeat</keyword>
<dbReference type="Pfam" id="PF12796">
    <property type="entry name" value="Ank_2"/>
    <property type="match status" value="2"/>
</dbReference>
<accession>M7BCK1</accession>
<evidence type="ECO:0000256" key="2">
    <source>
        <dbReference type="ARBA" id="ARBA00023043"/>
    </source>
</evidence>
<dbReference type="PROSITE" id="PS50088">
    <property type="entry name" value="ANK_REPEAT"/>
    <property type="match status" value="3"/>
</dbReference>
<protein>
    <submittedName>
        <fullName evidence="5">NF-kappa-B inhibitor delta</fullName>
    </submittedName>
</protein>
<dbReference type="PROSITE" id="PS50297">
    <property type="entry name" value="ANK_REP_REGION"/>
    <property type="match status" value="2"/>
</dbReference>
<feature type="region of interest" description="Disordered" evidence="4">
    <location>
        <begin position="348"/>
        <end position="391"/>
    </location>
</feature>
<dbReference type="SMART" id="SM00248">
    <property type="entry name" value="ANK"/>
    <property type="match status" value="5"/>
</dbReference>
<dbReference type="STRING" id="8469.M7BCK1"/>
<organism evidence="5 6">
    <name type="scientific">Chelonia mydas</name>
    <name type="common">Green sea-turtle</name>
    <name type="synonym">Chelonia agassizi</name>
    <dbReference type="NCBI Taxonomy" id="8469"/>
    <lineage>
        <taxon>Eukaryota</taxon>
        <taxon>Metazoa</taxon>
        <taxon>Chordata</taxon>
        <taxon>Craniata</taxon>
        <taxon>Vertebrata</taxon>
        <taxon>Euteleostomi</taxon>
        <taxon>Archelosauria</taxon>
        <taxon>Testudinata</taxon>
        <taxon>Testudines</taxon>
        <taxon>Cryptodira</taxon>
        <taxon>Durocryptodira</taxon>
        <taxon>Americhelydia</taxon>
        <taxon>Chelonioidea</taxon>
        <taxon>Cheloniidae</taxon>
        <taxon>Chelonia</taxon>
    </lineage>
</organism>
<evidence type="ECO:0000256" key="3">
    <source>
        <dbReference type="PROSITE-ProRule" id="PRU00023"/>
    </source>
</evidence>
<keyword evidence="1" id="KW-0677">Repeat</keyword>
<name>M7BCK1_CHEMY</name>
<evidence type="ECO:0000313" key="5">
    <source>
        <dbReference type="EMBL" id="EMP29858.1"/>
    </source>
</evidence>
<dbReference type="PANTHER" id="PTHR24124:SF7">
    <property type="entry name" value="NF-KAPPA-B INHIBITOR DELTA"/>
    <property type="match status" value="1"/>
</dbReference>
<dbReference type="EMBL" id="KB553348">
    <property type="protein sequence ID" value="EMP29858.1"/>
    <property type="molecule type" value="Genomic_DNA"/>
</dbReference>
<feature type="repeat" description="ANK" evidence="3">
    <location>
        <begin position="316"/>
        <end position="352"/>
    </location>
</feature>
<dbReference type="AlphaFoldDB" id="M7BCK1"/>
<dbReference type="Proteomes" id="UP000031443">
    <property type="component" value="Unassembled WGS sequence"/>
</dbReference>
<dbReference type="InterPro" id="IPR036770">
    <property type="entry name" value="Ankyrin_rpt-contain_sf"/>
</dbReference>
<dbReference type="InterPro" id="IPR002110">
    <property type="entry name" value="Ankyrin_rpt"/>
</dbReference>
<evidence type="ECO:0000256" key="1">
    <source>
        <dbReference type="ARBA" id="ARBA00022737"/>
    </source>
</evidence>
<sequence>MRSQKGGRGDRSAVPPQTVKKLLEQKRRQQTALGYAASSQVPTDVIDSSQTDDCPEPMGLGRGSGGESAPGPPLAPYPPWQVDPSCHAAFPDCHYHCSAAASSYQPPGPMYEATDSYASVGTGVFGAGDPYSTMMAATGDLEAAAEAFKECGQLEIKEHKGKTPLLVAATANQAELVRDLLVLGADANAADHKGQTLLHLAATYGFPNVLMAVMASGVPVNVEARNFEGQTPLHCAVISHNKALRALGVGTPTPERLQDMLACIQALLHMGADYTSQDIKSSKTVLHLAVQDGNLSLVQFFLQLPGPRQFVNMKAHGNTALHMAAALPGPPCQESLVRLLLGRGADPSARNLENEQPAHLLPPGPGGDQLRLLLKSRRPPPGAARRPTQPP</sequence>
<proteinExistence type="predicted"/>
<feature type="repeat" description="ANK" evidence="3">
    <location>
        <begin position="160"/>
        <end position="192"/>
    </location>
</feature>
<reference evidence="6" key="1">
    <citation type="journal article" date="2013" name="Nat. Genet.">
        <title>The draft genomes of soft-shell turtle and green sea turtle yield insights into the development and evolution of the turtle-specific body plan.</title>
        <authorList>
            <person name="Wang Z."/>
            <person name="Pascual-Anaya J."/>
            <person name="Zadissa A."/>
            <person name="Li W."/>
            <person name="Niimura Y."/>
            <person name="Huang Z."/>
            <person name="Li C."/>
            <person name="White S."/>
            <person name="Xiong Z."/>
            <person name="Fang D."/>
            <person name="Wang B."/>
            <person name="Ming Y."/>
            <person name="Chen Y."/>
            <person name="Zheng Y."/>
            <person name="Kuraku S."/>
            <person name="Pignatelli M."/>
            <person name="Herrero J."/>
            <person name="Beal K."/>
            <person name="Nozawa M."/>
            <person name="Li Q."/>
            <person name="Wang J."/>
            <person name="Zhang H."/>
            <person name="Yu L."/>
            <person name="Shigenobu S."/>
            <person name="Wang J."/>
            <person name="Liu J."/>
            <person name="Flicek P."/>
            <person name="Searle S."/>
            <person name="Wang J."/>
            <person name="Kuratani S."/>
            <person name="Yin Y."/>
            <person name="Aken B."/>
            <person name="Zhang G."/>
            <person name="Irie N."/>
        </authorList>
    </citation>
    <scope>NUCLEOTIDE SEQUENCE [LARGE SCALE GENOMIC DNA]</scope>
</reference>
<feature type="repeat" description="ANK" evidence="3">
    <location>
        <begin position="193"/>
        <end position="225"/>
    </location>
</feature>